<keyword evidence="3" id="KW-1185">Reference proteome</keyword>
<dbReference type="OrthoDB" id="7450772at2"/>
<accession>A0A1B2AF20</accession>
<keyword evidence="1" id="KW-0732">Signal</keyword>
<feature type="signal peptide" evidence="1">
    <location>
        <begin position="1"/>
        <end position="21"/>
    </location>
</feature>
<gene>
    <name evidence="2" type="ORF">A6F68_02252</name>
</gene>
<evidence type="ECO:0000313" key="2">
    <source>
        <dbReference type="EMBL" id="ANY20752.1"/>
    </source>
</evidence>
<dbReference type="PROSITE" id="PS51257">
    <property type="entry name" value="PROKAR_LIPOPROTEIN"/>
    <property type="match status" value="1"/>
</dbReference>
<protein>
    <submittedName>
        <fullName evidence="2">Uncharacterized protein</fullName>
    </submittedName>
</protein>
<proteinExistence type="predicted"/>
<sequence length="133" mass="13190">MRSILILSAAAIALAGCSQEAAEPAPAEPAEEVAPAPAAAAGPVVGTEYDATYEDGTKVKFTVNADGTYTASGPDGDVKGAHSVEDGKHCFDPEGDGENLGKMCWTAEAADATGTFKATSDAGVTATSVPVTG</sequence>
<name>A0A1B2AF20_9SPHN</name>
<evidence type="ECO:0000256" key="1">
    <source>
        <dbReference type="SAM" id="SignalP"/>
    </source>
</evidence>
<evidence type="ECO:0000313" key="3">
    <source>
        <dbReference type="Proteomes" id="UP000092932"/>
    </source>
</evidence>
<dbReference type="AlphaFoldDB" id="A0A1B2AF20"/>
<reference evidence="2 3" key="1">
    <citation type="submission" date="2016-07" db="EMBL/GenBank/DDBJ databases">
        <title>Complete genome sequence of Altererythrobacter dongtanensis KCTC 22672, a type strain with esterase isolated from tidal flat.</title>
        <authorList>
            <person name="Cheng H."/>
            <person name="Wu Y.-H."/>
            <person name="Zhou P."/>
            <person name="Huo Y.-Y."/>
            <person name="Wang C.-S."/>
            <person name="Xu X.-W."/>
        </authorList>
    </citation>
    <scope>NUCLEOTIDE SEQUENCE [LARGE SCALE GENOMIC DNA]</scope>
    <source>
        <strain evidence="2 3">KCTC 22672</strain>
    </source>
</reference>
<dbReference type="RefSeq" id="WP_067679973.1">
    <property type="nucleotide sequence ID" value="NZ_CP016591.1"/>
</dbReference>
<organism evidence="2 3">
    <name type="scientific">Tsuneonella dongtanensis</name>
    <dbReference type="NCBI Taxonomy" id="692370"/>
    <lineage>
        <taxon>Bacteria</taxon>
        <taxon>Pseudomonadati</taxon>
        <taxon>Pseudomonadota</taxon>
        <taxon>Alphaproteobacteria</taxon>
        <taxon>Sphingomonadales</taxon>
        <taxon>Erythrobacteraceae</taxon>
        <taxon>Tsuneonella</taxon>
    </lineage>
</organism>
<dbReference type="KEGG" id="ado:A6F68_02252"/>
<dbReference type="EMBL" id="CP016591">
    <property type="protein sequence ID" value="ANY20752.1"/>
    <property type="molecule type" value="Genomic_DNA"/>
</dbReference>
<feature type="chain" id="PRO_5008534181" evidence="1">
    <location>
        <begin position="22"/>
        <end position="133"/>
    </location>
</feature>
<dbReference type="Proteomes" id="UP000092932">
    <property type="component" value="Chromosome"/>
</dbReference>